<keyword evidence="1 5" id="KW-0732">Signal</keyword>
<feature type="signal peptide" evidence="5">
    <location>
        <begin position="1"/>
        <end position="23"/>
    </location>
</feature>
<evidence type="ECO:0000313" key="7">
    <source>
        <dbReference type="EnsemblMetazoa" id="CLYHEMP020375.1"/>
    </source>
</evidence>
<dbReference type="AlphaFoldDB" id="A0A7M5XAF0"/>
<keyword evidence="4" id="KW-1133">Transmembrane helix</keyword>
<dbReference type="PROSITE" id="PS51034">
    <property type="entry name" value="ZP_2"/>
    <property type="match status" value="1"/>
</dbReference>
<dbReference type="InterPro" id="IPR042235">
    <property type="entry name" value="ZP-C_dom"/>
</dbReference>
<dbReference type="SMART" id="SM00241">
    <property type="entry name" value="ZP"/>
    <property type="match status" value="1"/>
</dbReference>
<dbReference type="Gene3D" id="2.60.40.4100">
    <property type="entry name" value="Zona pellucida, ZP-C domain"/>
    <property type="match status" value="1"/>
</dbReference>
<dbReference type="Pfam" id="PF23344">
    <property type="entry name" value="ZP-N"/>
    <property type="match status" value="1"/>
</dbReference>
<sequence>MTILTKSLTWACLLAFSITLTSAVFTPIYRGGAVKFLWRGNLNYEIIHYTIQPGHLPIPGHTDGVFAQPEFLIRYYSNDSTSFDGTYDFTHRNVSVGGQSVDEHYPWIASAMRVTQAANLVTDGTDSYKYYGIFLNDTGAIEPYPFVNPPDGPVYLFTRMHQKVREDTSEYNSSPESLYVVAPYHHFVAGCNYTINVPTMDQDMDFVKCRLAETEEEGKSFAPNMSNIHVTKDCQLLINTFGLQNGTYSIALLLEDYTDLNDLNSTLSYASVQFLYTISTPPVTGNACYKPIIPTAFVQEENEINCEKPDLVSLFDAFFSKPTALLNQTIVALALESDPIVSFEGVFKQLISINGNITSSPNYGNLPTAPSGYLYYIAEYIWFPNTQVSYGESSMCFVAIAQSGLSSEQGCVQKLLEQVEGDTDLIFTSIDVTNNTRYFYEFSFDVKATYFELKEEQAIFELSKNGISTHNITLSMMTWSLNLTARSLRFTLKEAILLDAGVEYTMSHQRGFIKSQNQCKRNGAGTTAFITGLSIDQTMQINPISPTHNSISPDTLTSFTFSVSTSESLTVTTKSTIKFEIRKSSDDSLVYTVPMDSCNGASCTFTGSSLTLSLPVTFNWENGTSYYVTLDAGAYQNKKTGVETMEILKNTWNFTIIFSKDSYRYYTECNLDSMVMYINKTFIPLLTTTTQFVASWNDPSCQGTDDGDVLTLSTGYSSCGMKLIQTDNNVIFQNTAKVTNGKTSTSEIDKAVTFTKHTIQCVKAKKVNVTFTNAVNVTEVNTVFANHSTIGTFSLAMELHPDNKYTGPVNFPAVVSLGERFNLALKVEGGGSTNLSVVPQQCFATPDVNMLNPIREEIVVDRCPVSDYGFQVEDASSGLFRFSFDTFRFKSNNGMVYIHCSTVVCITGIDDAECQFGCSGNRRKRSVGEKHRSRRDEEDVVTTGSGSSGISDVYALRTGMIVIIDQRENSNKDSQKDGFFESTPNQILSILFLLTILIAILWFVIRRYRNKEKAPIATEGVVNVKKHAEA</sequence>
<dbReference type="Pfam" id="PF00100">
    <property type="entry name" value="Zona_pellucida"/>
    <property type="match status" value="1"/>
</dbReference>
<feature type="domain" description="ZP" evidence="6">
    <location>
        <begin position="668"/>
        <end position="921"/>
    </location>
</feature>
<keyword evidence="8" id="KW-1185">Reference proteome</keyword>
<evidence type="ECO:0000313" key="8">
    <source>
        <dbReference type="Proteomes" id="UP000594262"/>
    </source>
</evidence>
<dbReference type="InterPro" id="IPR055356">
    <property type="entry name" value="ZP-N"/>
</dbReference>
<keyword evidence="2" id="KW-1015">Disulfide bond</keyword>
<keyword evidence="4" id="KW-0472">Membrane</keyword>
<dbReference type="OrthoDB" id="10063988at2759"/>
<evidence type="ECO:0000256" key="3">
    <source>
        <dbReference type="SAM" id="MobiDB-lite"/>
    </source>
</evidence>
<dbReference type="RefSeq" id="XP_066925829.1">
    <property type="nucleotide sequence ID" value="XM_067069728.1"/>
</dbReference>
<proteinExistence type="predicted"/>
<feature type="chain" id="PRO_5029798297" description="ZP domain-containing protein" evidence="5">
    <location>
        <begin position="24"/>
        <end position="1030"/>
    </location>
</feature>
<organism evidence="7 8">
    <name type="scientific">Clytia hemisphaerica</name>
    <dbReference type="NCBI Taxonomy" id="252671"/>
    <lineage>
        <taxon>Eukaryota</taxon>
        <taxon>Metazoa</taxon>
        <taxon>Cnidaria</taxon>
        <taxon>Hydrozoa</taxon>
        <taxon>Hydroidolina</taxon>
        <taxon>Leptothecata</taxon>
        <taxon>Obeliida</taxon>
        <taxon>Clytiidae</taxon>
        <taxon>Clytia</taxon>
    </lineage>
</organism>
<dbReference type="InterPro" id="IPR001507">
    <property type="entry name" value="ZP_dom"/>
</dbReference>
<evidence type="ECO:0000259" key="6">
    <source>
        <dbReference type="PROSITE" id="PS51034"/>
    </source>
</evidence>
<evidence type="ECO:0000256" key="1">
    <source>
        <dbReference type="ARBA" id="ARBA00022729"/>
    </source>
</evidence>
<dbReference type="PANTHER" id="PTHR14002:SF20">
    <property type="entry name" value="ZONA PELLUCIDA-LIKE DOMAIN-CONTAINING PROTEIN 1"/>
    <property type="match status" value="1"/>
</dbReference>
<dbReference type="PANTHER" id="PTHR14002">
    <property type="entry name" value="ENDOGLIN/TGF-BETA RECEPTOR TYPE III"/>
    <property type="match status" value="1"/>
</dbReference>
<keyword evidence="4" id="KW-0812">Transmembrane</keyword>
<evidence type="ECO:0000256" key="2">
    <source>
        <dbReference type="ARBA" id="ARBA00023157"/>
    </source>
</evidence>
<evidence type="ECO:0000256" key="4">
    <source>
        <dbReference type="SAM" id="Phobius"/>
    </source>
</evidence>
<feature type="transmembrane region" description="Helical" evidence="4">
    <location>
        <begin position="987"/>
        <end position="1005"/>
    </location>
</feature>
<dbReference type="InterPro" id="IPR055355">
    <property type="entry name" value="ZP-C"/>
</dbReference>
<protein>
    <recommendedName>
        <fullName evidence="6">ZP domain-containing protein</fullName>
    </recommendedName>
</protein>
<dbReference type="Proteomes" id="UP000594262">
    <property type="component" value="Unplaced"/>
</dbReference>
<dbReference type="GeneID" id="136813205"/>
<evidence type="ECO:0000256" key="5">
    <source>
        <dbReference type="SAM" id="SignalP"/>
    </source>
</evidence>
<feature type="compositionally biased region" description="Basic and acidic residues" evidence="3">
    <location>
        <begin position="926"/>
        <end position="937"/>
    </location>
</feature>
<accession>A0A7M5XAF0</accession>
<name>A0A7M5XAF0_9CNID</name>
<reference evidence="7" key="1">
    <citation type="submission" date="2021-01" db="UniProtKB">
        <authorList>
            <consortium name="EnsemblMetazoa"/>
        </authorList>
    </citation>
    <scope>IDENTIFICATION</scope>
</reference>
<dbReference type="Gene3D" id="2.60.40.3210">
    <property type="entry name" value="Zona pellucida, ZP-N domain"/>
    <property type="match status" value="1"/>
</dbReference>
<dbReference type="EnsemblMetazoa" id="CLYHEMT020375.1">
    <property type="protein sequence ID" value="CLYHEMP020375.1"/>
    <property type="gene ID" value="CLYHEMG020375"/>
</dbReference>
<feature type="region of interest" description="Disordered" evidence="3">
    <location>
        <begin position="922"/>
        <end position="947"/>
    </location>
</feature>